<dbReference type="GeneID" id="106173439"/>
<keyword evidence="2" id="KW-1185">Reference proteome</keyword>
<organism evidence="2 3">
    <name type="scientific">Lingula anatina</name>
    <name type="common">Brachiopod</name>
    <name type="synonym">Lingula unguis</name>
    <dbReference type="NCBI Taxonomy" id="7574"/>
    <lineage>
        <taxon>Eukaryota</taxon>
        <taxon>Metazoa</taxon>
        <taxon>Spiralia</taxon>
        <taxon>Lophotrochozoa</taxon>
        <taxon>Brachiopoda</taxon>
        <taxon>Linguliformea</taxon>
        <taxon>Lingulata</taxon>
        <taxon>Lingulida</taxon>
        <taxon>Linguloidea</taxon>
        <taxon>Lingulidae</taxon>
        <taxon>Lingula</taxon>
    </lineage>
</organism>
<dbReference type="RefSeq" id="XP_013410032.1">
    <property type="nucleotide sequence ID" value="XM_013554578.2"/>
</dbReference>
<dbReference type="KEGG" id="lak:106173439"/>
<feature type="transmembrane region" description="Helical" evidence="1">
    <location>
        <begin position="92"/>
        <end position="112"/>
    </location>
</feature>
<protein>
    <submittedName>
        <fullName evidence="3">Uncharacterized protein LOC106173439</fullName>
    </submittedName>
</protein>
<dbReference type="InParanoid" id="A0A1S3JI15"/>
<name>A0A1S3JI15_LINAN</name>
<keyword evidence="1" id="KW-1133">Transmembrane helix</keyword>
<gene>
    <name evidence="3" type="primary">LOC106173439</name>
</gene>
<evidence type="ECO:0000256" key="1">
    <source>
        <dbReference type="SAM" id="Phobius"/>
    </source>
</evidence>
<accession>A0A1S3JI15</accession>
<dbReference type="AlphaFoldDB" id="A0A1S3JI15"/>
<sequence length="239" mass="26446">MEEDQAPKLGSLNLKGTMAAIMIPHDDEIEVLSYNSIDDKNAKPYDAEVKVYINVKGRYSRYHGDDVVPLPIHASMEVDPGDENQRKIVSRAIVIVTVTLLIMSFALVAVMLRLSDHIDKLVDQVYVDVQPEGGQGVGPWKTSPSISNTIDGDTVGDLNSTTLNSTSDKSNSFAGNYSMSSPLQYIASVSRVFRNGTLNEGNPASFWKNPKHKEDVVSGKQYKKRHIPFKRKNVTFFVG</sequence>
<evidence type="ECO:0000313" key="2">
    <source>
        <dbReference type="Proteomes" id="UP000085678"/>
    </source>
</evidence>
<keyword evidence="1" id="KW-0812">Transmembrane</keyword>
<evidence type="ECO:0000313" key="3">
    <source>
        <dbReference type="RefSeq" id="XP_013410032.1"/>
    </source>
</evidence>
<reference evidence="3" key="1">
    <citation type="submission" date="2025-08" db="UniProtKB">
        <authorList>
            <consortium name="RefSeq"/>
        </authorList>
    </citation>
    <scope>IDENTIFICATION</scope>
    <source>
        <tissue evidence="3">Gonads</tissue>
    </source>
</reference>
<keyword evidence="1" id="KW-0472">Membrane</keyword>
<proteinExistence type="predicted"/>
<dbReference type="Proteomes" id="UP000085678">
    <property type="component" value="Unplaced"/>
</dbReference>